<feature type="domain" description="SnoaL-like" evidence="1">
    <location>
        <begin position="15"/>
        <end position="124"/>
    </location>
</feature>
<reference evidence="2 3" key="1">
    <citation type="submission" date="2019-03" db="EMBL/GenBank/DDBJ databases">
        <title>Genomics of glacier-inhabiting Cryobacterium strains.</title>
        <authorList>
            <person name="Liu Q."/>
            <person name="Xin Y.-H."/>
        </authorList>
    </citation>
    <scope>NUCLEOTIDE SEQUENCE [LARGE SCALE GENOMIC DNA]</scope>
    <source>
        <strain evidence="2 3">Sr54</strain>
    </source>
</reference>
<dbReference type="AlphaFoldDB" id="A0A4R9BTU9"/>
<organism evidence="2 3">
    <name type="scientific">Cryobacterium serini</name>
    <dbReference type="NCBI Taxonomy" id="1259201"/>
    <lineage>
        <taxon>Bacteria</taxon>
        <taxon>Bacillati</taxon>
        <taxon>Actinomycetota</taxon>
        <taxon>Actinomycetes</taxon>
        <taxon>Micrococcales</taxon>
        <taxon>Microbacteriaceae</taxon>
        <taxon>Cryobacterium</taxon>
    </lineage>
</organism>
<dbReference type="InterPro" id="IPR032710">
    <property type="entry name" value="NTF2-like_dom_sf"/>
</dbReference>
<evidence type="ECO:0000313" key="3">
    <source>
        <dbReference type="Proteomes" id="UP000297626"/>
    </source>
</evidence>
<dbReference type="RefSeq" id="WP_134526925.1">
    <property type="nucleotide sequence ID" value="NZ_SOHN01000005.1"/>
</dbReference>
<comment type="caution">
    <text evidence="2">The sequence shown here is derived from an EMBL/GenBank/DDBJ whole genome shotgun (WGS) entry which is preliminary data.</text>
</comment>
<evidence type="ECO:0000259" key="1">
    <source>
        <dbReference type="Pfam" id="PF13474"/>
    </source>
</evidence>
<accession>A0A4R9BTU9</accession>
<gene>
    <name evidence="2" type="ORF">E3T51_02080</name>
</gene>
<evidence type="ECO:0000313" key="2">
    <source>
        <dbReference type="EMBL" id="TFD90748.1"/>
    </source>
</evidence>
<protein>
    <recommendedName>
        <fullName evidence="1">SnoaL-like domain-containing protein</fullName>
    </recommendedName>
</protein>
<dbReference type="SUPFAM" id="SSF54427">
    <property type="entry name" value="NTF2-like"/>
    <property type="match status" value="1"/>
</dbReference>
<dbReference type="Pfam" id="PF13474">
    <property type="entry name" value="SnoaL_3"/>
    <property type="match status" value="1"/>
</dbReference>
<name>A0A4R9BTU9_9MICO</name>
<dbReference type="EMBL" id="SOHN01000005">
    <property type="protein sequence ID" value="TFD90748.1"/>
    <property type="molecule type" value="Genomic_DNA"/>
</dbReference>
<proteinExistence type="predicted"/>
<dbReference type="Gene3D" id="3.10.450.50">
    <property type="match status" value="1"/>
</dbReference>
<sequence length="127" mass="14259">MIALDSIAQVRILTEVLNGWANGIREHEPERVASYFTENALFQGVAPTHSIGRLGVITYYDRQPVGLSPAFRILEHRQLSDATLISYLDVDFTHPDGDVIPVHLTAVLQHVDDSWLISHYHVSQVES</sequence>
<dbReference type="Proteomes" id="UP000297626">
    <property type="component" value="Unassembled WGS sequence"/>
</dbReference>
<keyword evidence="3" id="KW-1185">Reference proteome</keyword>
<dbReference type="InterPro" id="IPR037401">
    <property type="entry name" value="SnoaL-like"/>
</dbReference>